<reference evidence="1 2" key="1">
    <citation type="journal article" date="2021" name="Hortic Res">
        <title>High-quality reference genome and annotation aids understanding of berry development for evergreen blueberry (Vaccinium darrowii).</title>
        <authorList>
            <person name="Yu J."/>
            <person name="Hulse-Kemp A.M."/>
            <person name="Babiker E."/>
            <person name="Staton M."/>
        </authorList>
    </citation>
    <scope>NUCLEOTIDE SEQUENCE [LARGE SCALE GENOMIC DNA]</scope>
    <source>
        <strain evidence="2">cv. NJ 8807/NJ 8810</strain>
        <tissue evidence="1">Young leaf</tissue>
    </source>
</reference>
<gene>
    <name evidence="1" type="ORF">Vadar_001814</name>
</gene>
<protein>
    <submittedName>
        <fullName evidence="1">Uncharacterized protein</fullName>
    </submittedName>
</protein>
<accession>A0ACB7XWQ0</accession>
<evidence type="ECO:0000313" key="2">
    <source>
        <dbReference type="Proteomes" id="UP000828048"/>
    </source>
</evidence>
<sequence>MPSNYFSIISTAFKLEIPRSIAGQESGVQDSVGVLIGQAKLLFGCTRSFHSSPFSAFSDLHVLVRPGTVVAAQLDLHLVNRRRNVSVVGALSRTFSIPSYPVNSSVGTAREVSFDHSGCEEQLASAKVTSGKNDLGESTLKLISGSCYLPHPDKEETGGEDAHFICEDEQVIGLADGVGGWADVGVDSGLFSREPMFHSVAAVQEEPKGSIDPARVLKKAHLSTKAKGSSTVCIIALTDQSRTEVSKAILGISNPMKTIQSQNINWVEAILEVLHAINLGDSGFIVVRNGSTIFRSPVQQHDFNFPFQLESGNGGDLPSSGQRGGEAVKDEYREDSIGKQKRESGNGGNEPVFTIPVAPGDVVIAGTDGLFDNLYNNEVNAVVVDAARAGFGPQVTAQKIAALALQRAKDKKRQTPFSTSAQDVGLRHYGGKLDDITVVVSYISSTSKVDGSAKKKKEGRVVPCLSAWKPMVDWLGASTMKMLQKWEEERGRRDEIELEVHKDLHDLSADIISRTAFGSSFEEGKQIFELLDRQASLVLLAMRSVYIPGFRCLLTPSALMRL</sequence>
<proteinExistence type="predicted"/>
<keyword evidence="2" id="KW-1185">Reference proteome</keyword>
<organism evidence="1 2">
    <name type="scientific">Vaccinium darrowii</name>
    <dbReference type="NCBI Taxonomy" id="229202"/>
    <lineage>
        <taxon>Eukaryota</taxon>
        <taxon>Viridiplantae</taxon>
        <taxon>Streptophyta</taxon>
        <taxon>Embryophyta</taxon>
        <taxon>Tracheophyta</taxon>
        <taxon>Spermatophyta</taxon>
        <taxon>Magnoliopsida</taxon>
        <taxon>eudicotyledons</taxon>
        <taxon>Gunneridae</taxon>
        <taxon>Pentapetalae</taxon>
        <taxon>asterids</taxon>
        <taxon>Ericales</taxon>
        <taxon>Ericaceae</taxon>
        <taxon>Vaccinioideae</taxon>
        <taxon>Vaccinieae</taxon>
        <taxon>Vaccinium</taxon>
    </lineage>
</organism>
<dbReference type="EMBL" id="CM037155">
    <property type="protein sequence ID" value="KAH7845422.1"/>
    <property type="molecule type" value="Genomic_DNA"/>
</dbReference>
<evidence type="ECO:0000313" key="1">
    <source>
        <dbReference type="EMBL" id="KAH7845422.1"/>
    </source>
</evidence>
<name>A0ACB7XWQ0_9ERIC</name>
<comment type="caution">
    <text evidence="1">The sequence shown here is derived from an EMBL/GenBank/DDBJ whole genome shotgun (WGS) entry which is preliminary data.</text>
</comment>
<dbReference type="Proteomes" id="UP000828048">
    <property type="component" value="Chromosome 5"/>
</dbReference>